<evidence type="ECO:0000256" key="3">
    <source>
        <dbReference type="ARBA" id="ARBA00023082"/>
    </source>
</evidence>
<keyword evidence="9" id="KW-1185">Reference proteome</keyword>
<dbReference type="InterPro" id="IPR039425">
    <property type="entry name" value="RNA_pol_sigma-70-like"/>
</dbReference>
<dbReference type="AlphaFoldDB" id="A0A1M5LC06"/>
<dbReference type="GO" id="GO:0006352">
    <property type="term" value="P:DNA-templated transcription initiation"/>
    <property type="evidence" value="ECO:0007669"/>
    <property type="project" value="InterPro"/>
</dbReference>
<feature type="domain" description="RNA polymerase sigma-70 region 2" evidence="6">
    <location>
        <begin position="29"/>
        <end position="90"/>
    </location>
</feature>
<evidence type="ECO:0000256" key="5">
    <source>
        <dbReference type="ARBA" id="ARBA00023163"/>
    </source>
</evidence>
<dbReference type="SUPFAM" id="SSF88659">
    <property type="entry name" value="Sigma3 and sigma4 domains of RNA polymerase sigma factors"/>
    <property type="match status" value="1"/>
</dbReference>
<keyword evidence="3" id="KW-0731">Sigma factor</keyword>
<keyword evidence="2" id="KW-0805">Transcription regulation</keyword>
<accession>A0A1M5LC06</accession>
<comment type="similarity">
    <text evidence="1">Belongs to the sigma-70 factor family. ECF subfamily.</text>
</comment>
<keyword evidence="4" id="KW-0238">DNA-binding</keyword>
<evidence type="ECO:0000256" key="2">
    <source>
        <dbReference type="ARBA" id="ARBA00023015"/>
    </source>
</evidence>
<organism evidence="8 9">
    <name type="scientific">Asaccharospora irregularis DSM 2635</name>
    <dbReference type="NCBI Taxonomy" id="1121321"/>
    <lineage>
        <taxon>Bacteria</taxon>
        <taxon>Bacillati</taxon>
        <taxon>Bacillota</taxon>
        <taxon>Clostridia</taxon>
        <taxon>Peptostreptococcales</taxon>
        <taxon>Peptostreptococcaceae</taxon>
        <taxon>Asaccharospora</taxon>
    </lineage>
</organism>
<reference evidence="9" key="1">
    <citation type="submission" date="2016-11" db="EMBL/GenBank/DDBJ databases">
        <authorList>
            <person name="Varghese N."/>
            <person name="Submissions S."/>
        </authorList>
    </citation>
    <scope>NUCLEOTIDE SEQUENCE [LARGE SCALE GENOMIC DNA]</scope>
    <source>
        <strain evidence="9">DSM 2635</strain>
    </source>
</reference>
<dbReference type="InterPro" id="IPR007627">
    <property type="entry name" value="RNA_pol_sigma70_r2"/>
</dbReference>
<evidence type="ECO:0000313" key="9">
    <source>
        <dbReference type="Proteomes" id="UP000243255"/>
    </source>
</evidence>
<dbReference type="GO" id="GO:0003677">
    <property type="term" value="F:DNA binding"/>
    <property type="evidence" value="ECO:0007669"/>
    <property type="project" value="UniProtKB-KW"/>
</dbReference>
<dbReference type="Proteomes" id="UP000243255">
    <property type="component" value="Unassembled WGS sequence"/>
</dbReference>
<dbReference type="InterPro" id="IPR014284">
    <property type="entry name" value="RNA_pol_sigma-70_dom"/>
</dbReference>
<dbReference type="RefSeq" id="WP_073124196.1">
    <property type="nucleotide sequence ID" value="NZ_BAABCH010000006.1"/>
</dbReference>
<evidence type="ECO:0000313" key="8">
    <source>
        <dbReference type="EMBL" id="SHG62516.1"/>
    </source>
</evidence>
<dbReference type="STRING" id="1121321.SAMN04488530_10477"/>
<evidence type="ECO:0000256" key="1">
    <source>
        <dbReference type="ARBA" id="ARBA00010641"/>
    </source>
</evidence>
<dbReference type="Gene3D" id="1.10.1740.10">
    <property type="match status" value="1"/>
</dbReference>
<dbReference type="InterPro" id="IPR036388">
    <property type="entry name" value="WH-like_DNA-bd_sf"/>
</dbReference>
<dbReference type="SUPFAM" id="SSF88946">
    <property type="entry name" value="Sigma2 domain of RNA polymerase sigma factors"/>
    <property type="match status" value="1"/>
</dbReference>
<evidence type="ECO:0000256" key="4">
    <source>
        <dbReference type="ARBA" id="ARBA00023125"/>
    </source>
</evidence>
<proteinExistence type="inferred from homology"/>
<dbReference type="PANTHER" id="PTHR43133">
    <property type="entry name" value="RNA POLYMERASE ECF-TYPE SIGMA FACTO"/>
    <property type="match status" value="1"/>
</dbReference>
<name>A0A1M5LC06_9FIRM</name>
<dbReference type="EMBL" id="FQWX01000004">
    <property type="protein sequence ID" value="SHG62516.1"/>
    <property type="molecule type" value="Genomic_DNA"/>
</dbReference>
<gene>
    <name evidence="8" type="ORF">SAMN04488530_10477</name>
</gene>
<dbReference type="Pfam" id="PF08281">
    <property type="entry name" value="Sigma70_r4_2"/>
    <property type="match status" value="1"/>
</dbReference>
<protein>
    <submittedName>
        <fullName evidence="8">RNA polymerase sigma-70 factor, ECF subfamily</fullName>
    </submittedName>
</protein>
<dbReference type="Pfam" id="PF04542">
    <property type="entry name" value="Sigma70_r2"/>
    <property type="match status" value="1"/>
</dbReference>
<dbReference type="Gene3D" id="1.10.10.10">
    <property type="entry name" value="Winged helix-like DNA-binding domain superfamily/Winged helix DNA-binding domain"/>
    <property type="match status" value="1"/>
</dbReference>
<dbReference type="InterPro" id="IPR013325">
    <property type="entry name" value="RNA_pol_sigma_r2"/>
</dbReference>
<evidence type="ECO:0000259" key="6">
    <source>
        <dbReference type="Pfam" id="PF04542"/>
    </source>
</evidence>
<dbReference type="InterPro" id="IPR013249">
    <property type="entry name" value="RNA_pol_sigma70_r4_t2"/>
</dbReference>
<keyword evidence="5" id="KW-0804">Transcription</keyword>
<dbReference type="GO" id="GO:0016987">
    <property type="term" value="F:sigma factor activity"/>
    <property type="evidence" value="ECO:0007669"/>
    <property type="project" value="UniProtKB-KW"/>
</dbReference>
<feature type="domain" description="RNA polymerase sigma factor 70 region 4 type 2" evidence="7">
    <location>
        <begin position="120"/>
        <end position="172"/>
    </location>
</feature>
<dbReference type="OrthoDB" id="2678696at2"/>
<sequence length="180" mass="21689">MIIDEKNFIKQLKKKDEKALEYIIDIYGGIVKAVVKRHMYNIFNYQEECIQDVFLDVWYGIDKYDDKKGDFKNWIAAITKYKCIMYKRKHLPTNLNQDIEDTLVAVDDIEIEIKKKELKEEVDSLLRGLKEEDRNIFKKYYIEGKTIKEISKDMNIKDENIYNRMSRGKKKIRILFNKDK</sequence>
<dbReference type="NCBIfam" id="TIGR02937">
    <property type="entry name" value="sigma70-ECF"/>
    <property type="match status" value="1"/>
</dbReference>
<dbReference type="PANTHER" id="PTHR43133:SF8">
    <property type="entry name" value="RNA POLYMERASE SIGMA FACTOR HI_1459-RELATED"/>
    <property type="match status" value="1"/>
</dbReference>
<dbReference type="InterPro" id="IPR013324">
    <property type="entry name" value="RNA_pol_sigma_r3/r4-like"/>
</dbReference>
<evidence type="ECO:0000259" key="7">
    <source>
        <dbReference type="Pfam" id="PF08281"/>
    </source>
</evidence>